<dbReference type="Pfam" id="PF12804">
    <property type="entry name" value="NTP_transf_3"/>
    <property type="match status" value="1"/>
</dbReference>
<dbReference type="SUPFAM" id="SSF53448">
    <property type="entry name" value="Nucleotide-diphospho-sugar transferases"/>
    <property type="match status" value="1"/>
</dbReference>
<reference evidence="3" key="1">
    <citation type="submission" date="2020-10" db="EMBL/GenBank/DDBJ databases">
        <authorList>
            <person name="Abbas A."/>
            <person name="Razzaq R."/>
            <person name="Waqas M."/>
            <person name="Abbas N."/>
            <person name="Nielsen T.K."/>
            <person name="Hansen L.H."/>
            <person name="Hussain S."/>
            <person name="Shahid M."/>
        </authorList>
    </citation>
    <scope>NUCLEOTIDE SEQUENCE</scope>
    <source>
        <strain evidence="3">S14</strain>
    </source>
</reference>
<dbReference type="Gene3D" id="3.90.550.10">
    <property type="entry name" value="Spore Coat Polysaccharide Biosynthesis Protein SpsA, Chain A"/>
    <property type="match status" value="1"/>
</dbReference>
<gene>
    <name evidence="3" type="ORF">IHQ68_16385</name>
</gene>
<organism evidence="3 4">
    <name type="scientific">Chelatococcus sambhunathii</name>
    <dbReference type="NCBI Taxonomy" id="363953"/>
    <lineage>
        <taxon>Bacteria</taxon>
        <taxon>Pseudomonadati</taxon>
        <taxon>Pseudomonadota</taxon>
        <taxon>Alphaproteobacteria</taxon>
        <taxon>Hyphomicrobiales</taxon>
        <taxon>Chelatococcaceae</taxon>
        <taxon>Chelatococcus</taxon>
    </lineage>
</organism>
<keyword evidence="4" id="KW-1185">Reference proteome</keyword>
<keyword evidence="3" id="KW-0808">Transferase</keyword>
<comment type="caution">
    <text evidence="3">The sequence shown here is derived from an EMBL/GenBank/DDBJ whole genome shotgun (WGS) entry which is preliminary data.</text>
</comment>
<accession>A0ABU1DJA3</accession>
<evidence type="ECO:0000259" key="2">
    <source>
        <dbReference type="Pfam" id="PF12804"/>
    </source>
</evidence>
<feature type="domain" description="MobA-like NTP transferase" evidence="2">
    <location>
        <begin position="29"/>
        <end position="143"/>
    </location>
</feature>
<dbReference type="Proteomes" id="UP001181622">
    <property type="component" value="Unassembled WGS sequence"/>
</dbReference>
<proteinExistence type="predicted"/>
<dbReference type="GO" id="GO:0016740">
    <property type="term" value="F:transferase activity"/>
    <property type="evidence" value="ECO:0007669"/>
    <property type="project" value="UniProtKB-KW"/>
</dbReference>
<name>A0ABU1DJA3_9HYPH</name>
<evidence type="ECO:0000313" key="4">
    <source>
        <dbReference type="Proteomes" id="UP001181622"/>
    </source>
</evidence>
<keyword evidence="1" id="KW-0460">Magnesium</keyword>
<protein>
    <submittedName>
        <fullName evidence="3">NTP transferase domain-containing protein</fullName>
    </submittedName>
</protein>
<evidence type="ECO:0000313" key="3">
    <source>
        <dbReference type="EMBL" id="MDR4308198.1"/>
    </source>
</evidence>
<dbReference type="EMBL" id="JADBEO010000043">
    <property type="protein sequence ID" value="MDR4308198.1"/>
    <property type="molecule type" value="Genomic_DNA"/>
</dbReference>
<sequence>MSGRFAALVLAGQREGTIDPLAEAAGLKFKSLSPVAGRPMIVHVLEALAASEKVGRIAVSINAGSGVEQVPEVAALIASGRLTVVEASKNLVDSVLTALESVTFPVLITTSDNVLLSTASIEEIDARARAEHADVAVAMALREDVLAAHPDGQRKFYRCACGEYSNCNAYWIGSVRALAPAELFRSGGQFVKHPMRVVKAFGLAGLIEIVRFRYGLSRLDDSFRRLSRRFGLTMRPVIMSDGASAIDVDHERSRKVAEEVIAARRGGAAQRAA</sequence>
<dbReference type="InterPro" id="IPR025877">
    <property type="entry name" value="MobA-like_NTP_Trfase"/>
</dbReference>
<dbReference type="InterPro" id="IPR029044">
    <property type="entry name" value="Nucleotide-diphossugar_trans"/>
</dbReference>
<evidence type="ECO:0000256" key="1">
    <source>
        <dbReference type="ARBA" id="ARBA00022842"/>
    </source>
</evidence>
<dbReference type="RefSeq" id="WP_309393743.1">
    <property type="nucleotide sequence ID" value="NZ_JADBEO010000043.1"/>
</dbReference>